<feature type="compositionally biased region" description="Low complexity" evidence="8">
    <location>
        <begin position="106"/>
        <end position="115"/>
    </location>
</feature>
<comment type="caution">
    <text evidence="10">The sequence shown here is derived from an EMBL/GenBank/DDBJ whole genome shotgun (WGS) entry which is preliminary data.</text>
</comment>
<proteinExistence type="inferred from homology"/>
<dbReference type="InterPro" id="IPR036388">
    <property type="entry name" value="WH-like_DNA-bd_sf"/>
</dbReference>
<dbReference type="RefSeq" id="WP_125586436.1">
    <property type="nucleotide sequence ID" value="NZ_JBHTMO010000008.1"/>
</dbReference>
<feature type="compositionally biased region" description="Pro residues" evidence="8">
    <location>
        <begin position="14"/>
        <end position="24"/>
    </location>
</feature>
<feature type="domain" description="FtsK" evidence="9">
    <location>
        <begin position="435"/>
        <end position="627"/>
    </location>
</feature>
<evidence type="ECO:0000256" key="8">
    <source>
        <dbReference type="SAM" id="MobiDB-lite"/>
    </source>
</evidence>
<dbReference type="Pfam" id="PF01580">
    <property type="entry name" value="FtsK_SpoIIIE"/>
    <property type="match status" value="1"/>
</dbReference>
<dbReference type="InterPro" id="IPR003593">
    <property type="entry name" value="AAA+_ATPase"/>
</dbReference>
<name>A0ABW4B8V6_9LACO</name>
<gene>
    <name evidence="10" type="ORF">ACFQ3L_04020</name>
</gene>
<dbReference type="PANTHER" id="PTHR22683:SF42">
    <property type="entry name" value="DNA TRANSLOCASE SFTA"/>
    <property type="match status" value="1"/>
</dbReference>
<dbReference type="SUPFAM" id="SSF52540">
    <property type="entry name" value="P-loop containing nucleoside triphosphate hydrolases"/>
    <property type="match status" value="1"/>
</dbReference>
<keyword evidence="4 7" id="KW-0067">ATP-binding</keyword>
<dbReference type="Gene3D" id="3.30.980.40">
    <property type="match status" value="1"/>
</dbReference>
<dbReference type="CDD" id="cd01127">
    <property type="entry name" value="TrwB_TraG_TraD_VirD4"/>
    <property type="match status" value="1"/>
</dbReference>
<dbReference type="Gene3D" id="3.40.50.300">
    <property type="entry name" value="P-loop containing nucleotide triphosphate hydrolases"/>
    <property type="match status" value="1"/>
</dbReference>
<dbReference type="Gene3D" id="1.10.10.10">
    <property type="entry name" value="Winged helix-like DNA-binding domain superfamily/Winged helix DNA-binding domain"/>
    <property type="match status" value="1"/>
</dbReference>
<dbReference type="SMART" id="SM00382">
    <property type="entry name" value="AAA"/>
    <property type="match status" value="1"/>
</dbReference>
<dbReference type="SUPFAM" id="SSF46785">
    <property type="entry name" value="Winged helix' DNA-binding domain"/>
    <property type="match status" value="1"/>
</dbReference>
<feature type="compositionally biased region" description="Low complexity" evidence="8">
    <location>
        <begin position="250"/>
        <end position="263"/>
    </location>
</feature>
<sequence length="769" mass="81172">MPHYDGPVFHRPNQPAPADYPLPPRAHRPKHEKEADAPDRFAVAPMDALKTPASVTNRDHKPVVDYAQVIAALTAAPAQLYIPDDGTSDASWAAADAPTAQLPISEAASGSTEATEAAEETGPVAGGQVNPAHAGEATPPEASAAQQVTEKSGPVEAPALGLSARRSAAPAPAEVDRELAQTAPLTRLKEADGRVPATVSELLRHGVKQAPATGRWSVQAPRFPRPPLTKQPQPAAASRGPIPTRQAVQAEGGPSAAANGAAREAAKKPTSAPTHAAGQADRQGAGTQPAAHSVGTAAYQLPPLSLLKAPVQVDAQAQADWVAAQTKLLNSALANFHVDAAVVANTVGPTVTQFQLKLAPGVKVSKITNLQDDLKLALAARDIRIEAPIPGHNTVGIEIPNLKPRPVMLKEVLAAPVFQQAASPLTVALGVNLFGQPVVANLAKMPHGLIAGATGAGKSVFINSLITSLLYKATPRQVRLLLIDPKAVELAVYDGLPHLVAPVVSDPKSASAALKWVVDEMERRYQKMAAAHARSLAQFNALARQHGHDSLVMPSIVVIIDELADLMLVAASEIQDYIARITAKARAAGIHLIVATQRPSVDVITGTIKNNIPTRIAFMVASQVDSRTIIDHAGAESLLGRGDMLYLGNGASQPVRLQGTFIDPELEQITAFVREQEPPHYLFDPHQLVKKAQAVEAQDDLFPQVLKYVAGVETVSTSALQRQFSIGYNRAAKLIDELAARHYVSAQNGAKPRDVYINQQDLPTPHDAD</sequence>
<dbReference type="PROSITE" id="PS50901">
    <property type="entry name" value="FTSK"/>
    <property type="match status" value="1"/>
</dbReference>
<evidence type="ECO:0000259" key="9">
    <source>
        <dbReference type="PROSITE" id="PS50901"/>
    </source>
</evidence>
<dbReference type="InterPro" id="IPR050206">
    <property type="entry name" value="FtsK/SpoIIIE/SftA"/>
</dbReference>
<evidence type="ECO:0000256" key="6">
    <source>
        <dbReference type="ARBA" id="ARBA00025923"/>
    </source>
</evidence>
<dbReference type="Pfam" id="PF17854">
    <property type="entry name" value="FtsK_alpha"/>
    <property type="match status" value="1"/>
</dbReference>
<evidence type="ECO:0000256" key="4">
    <source>
        <dbReference type="ARBA" id="ARBA00022840"/>
    </source>
</evidence>
<evidence type="ECO:0000313" key="10">
    <source>
        <dbReference type="EMBL" id="MFD1392758.1"/>
    </source>
</evidence>
<evidence type="ECO:0000256" key="1">
    <source>
        <dbReference type="ARBA" id="ARBA00006474"/>
    </source>
</evidence>
<reference evidence="11" key="1">
    <citation type="journal article" date="2019" name="Int. J. Syst. Evol. Microbiol.">
        <title>The Global Catalogue of Microorganisms (GCM) 10K type strain sequencing project: providing services to taxonomists for standard genome sequencing and annotation.</title>
        <authorList>
            <consortium name="The Broad Institute Genomics Platform"/>
            <consortium name="The Broad Institute Genome Sequencing Center for Infectious Disease"/>
            <person name="Wu L."/>
            <person name="Ma J."/>
        </authorList>
    </citation>
    <scope>NUCLEOTIDE SEQUENCE [LARGE SCALE GENOMIC DNA]</scope>
    <source>
        <strain evidence="11">CCM 8911</strain>
    </source>
</reference>
<protein>
    <recommendedName>
        <fullName evidence="2">DNA translocase FtsK</fullName>
    </recommendedName>
</protein>
<evidence type="ECO:0000256" key="7">
    <source>
        <dbReference type="PROSITE-ProRule" id="PRU00289"/>
    </source>
</evidence>
<dbReference type="InterPro" id="IPR041027">
    <property type="entry name" value="FtsK_alpha"/>
</dbReference>
<feature type="compositionally biased region" description="Low complexity" evidence="8">
    <location>
        <begin position="157"/>
        <end position="173"/>
    </location>
</feature>
<organism evidence="10 11">
    <name type="scientific">Lacticaseibacillus jixianensis</name>
    <dbReference type="NCBI Taxonomy" id="2486012"/>
    <lineage>
        <taxon>Bacteria</taxon>
        <taxon>Bacillati</taxon>
        <taxon>Bacillota</taxon>
        <taxon>Bacilli</taxon>
        <taxon>Lactobacillales</taxon>
        <taxon>Lactobacillaceae</taxon>
        <taxon>Lacticaseibacillus</taxon>
    </lineage>
</organism>
<feature type="region of interest" description="Disordered" evidence="8">
    <location>
        <begin position="1"/>
        <end position="42"/>
    </location>
</feature>
<dbReference type="InterPro" id="IPR036390">
    <property type="entry name" value="WH_DNA-bd_sf"/>
</dbReference>
<dbReference type="InterPro" id="IPR002543">
    <property type="entry name" value="FtsK_dom"/>
</dbReference>
<dbReference type="PANTHER" id="PTHR22683">
    <property type="entry name" value="SPORULATION PROTEIN RELATED"/>
    <property type="match status" value="1"/>
</dbReference>
<comment type="subunit">
    <text evidence="6">Homohexamer. Forms a ring that surrounds DNA.</text>
</comment>
<feature type="region of interest" description="Disordered" evidence="8">
    <location>
        <begin position="106"/>
        <end position="192"/>
    </location>
</feature>
<dbReference type="Proteomes" id="UP001597249">
    <property type="component" value="Unassembled WGS sequence"/>
</dbReference>
<dbReference type="InterPro" id="IPR027417">
    <property type="entry name" value="P-loop_NTPase"/>
</dbReference>
<keyword evidence="11" id="KW-1185">Reference proteome</keyword>
<evidence type="ECO:0000256" key="2">
    <source>
        <dbReference type="ARBA" id="ARBA00020887"/>
    </source>
</evidence>
<evidence type="ECO:0000313" key="11">
    <source>
        <dbReference type="Proteomes" id="UP001597249"/>
    </source>
</evidence>
<keyword evidence="5" id="KW-0238">DNA-binding</keyword>
<dbReference type="EMBL" id="JBHTMO010000008">
    <property type="protein sequence ID" value="MFD1392758.1"/>
    <property type="molecule type" value="Genomic_DNA"/>
</dbReference>
<feature type="region of interest" description="Disordered" evidence="8">
    <location>
        <begin position="209"/>
        <end position="291"/>
    </location>
</feature>
<keyword evidence="3 7" id="KW-0547">Nucleotide-binding</keyword>
<evidence type="ECO:0000256" key="5">
    <source>
        <dbReference type="ARBA" id="ARBA00023125"/>
    </source>
</evidence>
<dbReference type="SMART" id="SM00843">
    <property type="entry name" value="Ftsk_gamma"/>
    <property type="match status" value="1"/>
</dbReference>
<evidence type="ECO:0000256" key="3">
    <source>
        <dbReference type="ARBA" id="ARBA00022741"/>
    </source>
</evidence>
<dbReference type="InterPro" id="IPR018541">
    <property type="entry name" value="Ftsk_gamma"/>
</dbReference>
<dbReference type="Pfam" id="PF09397">
    <property type="entry name" value="FtsK_gamma"/>
    <property type="match status" value="1"/>
</dbReference>
<comment type="similarity">
    <text evidence="1">Belongs to the FtsK/SpoIIIE/SftA family.</text>
</comment>
<accession>A0ABW4B8V6</accession>
<feature type="binding site" evidence="7">
    <location>
        <begin position="452"/>
        <end position="459"/>
    </location>
    <ligand>
        <name>ATP</name>
        <dbReference type="ChEBI" id="CHEBI:30616"/>
    </ligand>
</feature>